<reference evidence="1 2" key="1">
    <citation type="journal article" date="2019" name="Emerg. Microbes Infect.">
        <title>Comprehensive subspecies identification of 175 nontuberculous mycobacteria species based on 7547 genomic profiles.</title>
        <authorList>
            <person name="Matsumoto Y."/>
            <person name="Kinjo T."/>
            <person name="Motooka D."/>
            <person name="Nabeya D."/>
            <person name="Jung N."/>
            <person name="Uechi K."/>
            <person name="Horii T."/>
            <person name="Iida T."/>
            <person name="Fujita J."/>
            <person name="Nakamura S."/>
        </authorList>
    </citation>
    <scope>NUCLEOTIDE SEQUENCE [LARGE SCALE GENOMIC DNA]</scope>
    <source>
        <strain evidence="1 2">JCM 12657</strain>
    </source>
</reference>
<dbReference type="EMBL" id="AP022572">
    <property type="protein sequence ID" value="BBX58506.1"/>
    <property type="molecule type" value="Genomic_DNA"/>
</dbReference>
<dbReference type="InterPro" id="IPR036388">
    <property type="entry name" value="WH-like_DNA-bd_sf"/>
</dbReference>
<dbReference type="InterPro" id="IPR054058">
    <property type="entry name" value="HTH_67"/>
</dbReference>
<evidence type="ECO:0008006" key="3">
    <source>
        <dbReference type="Google" id="ProtNLM"/>
    </source>
</evidence>
<gene>
    <name evidence="1" type="ORF">MSHO_38510</name>
</gene>
<dbReference type="Proteomes" id="UP000467164">
    <property type="component" value="Chromosome"/>
</dbReference>
<sequence length="311" mass="33347">MLAAAAGPIGAGALPRGATKWLASGMQRTPELARRLYDRFEPIHAVTYFAPEARAALANLGYRGFWMGYFAARSAPLGQVAPEVVTATFYNFAPTRVAKALPAAWDISEPRLALQARQDSAVAALGRYGLTDDDNARSAARLAGSAARQASLEGRALFAANRALPWPEDPVAALWHATTLLREHRGDSHVAVLVAAGVSGRKSNVFHCAADGVPNDYMKLTRHYDDAEWQACVNSLVGRGLLTEEGSLAPAGRELHEHLENTTDALALRAFDGLDDAELDALFQALTRVAKTVISAGDLTSVTPMSIRRNF</sequence>
<dbReference type="Pfam" id="PF21863">
    <property type="entry name" value="HTH_67"/>
    <property type="match status" value="1"/>
</dbReference>
<organism evidence="1 2">
    <name type="scientific">Mycobacterium shottsii</name>
    <dbReference type="NCBI Taxonomy" id="133549"/>
    <lineage>
        <taxon>Bacteria</taxon>
        <taxon>Bacillati</taxon>
        <taxon>Actinomycetota</taxon>
        <taxon>Actinomycetes</taxon>
        <taxon>Mycobacteriales</taxon>
        <taxon>Mycobacteriaceae</taxon>
        <taxon>Mycobacterium</taxon>
        <taxon>Mycobacterium ulcerans group</taxon>
    </lineage>
</organism>
<keyword evidence="2" id="KW-1185">Reference proteome</keyword>
<name>A0A7I7LEN7_9MYCO</name>
<dbReference type="AlphaFoldDB" id="A0A7I7LEN7"/>
<accession>A0A7I7LEN7</accession>
<dbReference type="NCBIfam" id="NF047719">
    <property type="entry name" value="SCO6745_fam_HTH"/>
    <property type="match status" value="1"/>
</dbReference>
<evidence type="ECO:0000313" key="2">
    <source>
        <dbReference type="Proteomes" id="UP000467164"/>
    </source>
</evidence>
<evidence type="ECO:0000313" key="1">
    <source>
        <dbReference type="EMBL" id="BBX58506.1"/>
    </source>
</evidence>
<protein>
    <recommendedName>
        <fullName evidence="3">SalK</fullName>
    </recommendedName>
</protein>
<dbReference type="Gene3D" id="1.10.10.10">
    <property type="entry name" value="Winged helix-like DNA-binding domain superfamily/Winged helix DNA-binding domain"/>
    <property type="match status" value="1"/>
</dbReference>
<proteinExistence type="predicted"/>
<dbReference type="KEGG" id="msho:MSHO_38510"/>